<proteinExistence type="predicted"/>
<dbReference type="GO" id="GO:0003677">
    <property type="term" value="F:DNA binding"/>
    <property type="evidence" value="ECO:0007669"/>
    <property type="project" value="InterPro"/>
</dbReference>
<dbReference type="CDD" id="cd00093">
    <property type="entry name" value="HTH_XRE"/>
    <property type="match status" value="1"/>
</dbReference>
<accession>A0A7Y4ILJ9</accession>
<protein>
    <submittedName>
        <fullName evidence="1">Helix-turn-helix transcriptional regulator</fullName>
    </submittedName>
</protein>
<dbReference type="EMBL" id="JABFNT010000075">
    <property type="protein sequence ID" value="NOJ81065.1"/>
    <property type="molecule type" value="Genomic_DNA"/>
</dbReference>
<dbReference type="Gene3D" id="1.10.260.40">
    <property type="entry name" value="lambda repressor-like DNA-binding domains"/>
    <property type="match status" value="1"/>
</dbReference>
<comment type="caution">
    <text evidence="1">The sequence shown here is derived from an EMBL/GenBank/DDBJ whole genome shotgun (WGS) entry which is preliminary data.</text>
</comment>
<reference evidence="1 2" key="1">
    <citation type="submission" date="2020-05" db="EMBL/GenBank/DDBJ databases">
        <authorList>
            <person name="Whitworth D."/>
        </authorList>
    </citation>
    <scope>NUCLEOTIDE SEQUENCE [LARGE SCALE GENOMIC DNA]</scope>
    <source>
        <strain evidence="1 2">AM005</strain>
    </source>
</reference>
<name>A0A7Y4ILJ9_MYXXA</name>
<evidence type="ECO:0000313" key="2">
    <source>
        <dbReference type="Proteomes" id="UP000533080"/>
    </source>
</evidence>
<sequence>MSIHSQQSPSFGHQLREIRRRWVGKQLVLALSVGCTEAAVCFWEQNRRLPTSETLQRLEQFLTGAGVPAGELSTLKAAHCAAMLQRRAPGPSTLLEAAAHAL</sequence>
<dbReference type="InterPro" id="IPR010982">
    <property type="entry name" value="Lambda_DNA-bd_dom_sf"/>
</dbReference>
<gene>
    <name evidence="1" type="ORF">HNV28_22520</name>
</gene>
<dbReference type="Proteomes" id="UP000533080">
    <property type="component" value="Unassembled WGS sequence"/>
</dbReference>
<dbReference type="InterPro" id="IPR001387">
    <property type="entry name" value="Cro/C1-type_HTH"/>
</dbReference>
<evidence type="ECO:0000313" key="1">
    <source>
        <dbReference type="EMBL" id="NOJ81065.1"/>
    </source>
</evidence>
<organism evidence="1 2">
    <name type="scientific">Myxococcus xanthus</name>
    <dbReference type="NCBI Taxonomy" id="34"/>
    <lineage>
        <taxon>Bacteria</taxon>
        <taxon>Pseudomonadati</taxon>
        <taxon>Myxococcota</taxon>
        <taxon>Myxococcia</taxon>
        <taxon>Myxococcales</taxon>
        <taxon>Cystobacterineae</taxon>
        <taxon>Myxococcaceae</taxon>
        <taxon>Myxococcus</taxon>
    </lineage>
</organism>
<dbReference type="AlphaFoldDB" id="A0A7Y4ILJ9"/>
<dbReference type="SUPFAM" id="SSF47413">
    <property type="entry name" value="lambda repressor-like DNA-binding domains"/>
    <property type="match status" value="1"/>
</dbReference>
<dbReference type="RefSeq" id="WP_171443158.1">
    <property type="nucleotide sequence ID" value="NZ_JABFNS010000089.1"/>
</dbReference>